<dbReference type="InterPro" id="IPR015892">
    <property type="entry name" value="Carbonic_anhydrase_CS"/>
</dbReference>
<feature type="binding site" evidence="6">
    <location>
        <position position="161"/>
    </location>
    <ligand>
        <name>Zn(2+)</name>
        <dbReference type="ChEBI" id="CHEBI:29105"/>
    </ligand>
</feature>
<dbReference type="PANTHER" id="PTHR11002:SF79">
    <property type="entry name" value="CARBONIC ANHYDRASE 2"/>
    <property type="match status" value="1"/>
</dbReference>
<dbReference type="PROSITE" id="PS00705">
    <property type="entry name" value="PROK_CO2_ANHYDRASE_2"/>
    <property type="match status" value="1"/>
</dbReference>
<dbReference type="AlphaFoldDB" id="J7IY65"/>
<comment type="similarity">
    <text evidence="1 7">Belongs to the beta-class carbonic anhydrase family.</text>
</comment>
<dbReference type="InterPro" id="IPR036874">
    <property type="entry name" value="Carbonic_anhydrase_sf"/>
</dbReference>
<dbReference type="eggNOG" id="COG0288">
    <property type="taxonomic scope" value="Bacteria"/>
</dbReference>
<dbReference type="STRING" id="768704.Desmer_2104"/>
<keyword evidence="9" id="KW-1185">Reference proteome</keyword>
<organism evidence="8 9">
    <name type="scientific">Desulfosporosinus meridiei (strain ATCC BAA-275 / DSM 13257 / KCTC 12902 / NCIMB 13706 / S10)</name>
    <dbReference type="NCBI Taxonomy" id="768704"/>
    <lineage>
        <taxon>Bacteria</taxon>
        <taxon>Bacillati</taxon>
        <taxon>Bacillota</taxon>
        <taxon>Clostridia</taxon>
        <taxon>Eubacteriales</taxon>
        <taxon>Desulfitobacteriaceae</taxon>
        <taxon>Desulfosporosinus</taxon>
    </lineage>
</organism>
<feature type="binding site" evidence="6">
    <location>
        <position position="107"/>
    </location>
    <ligand>
        <name>Zn(2+)</name>
        <dbReference type="ChEBI" id="CHEBI:29105"/>
    </ligand>
</feature>
<dbReference type="RefSeq" id="WP_014902957.1">
    <property type="nucleotide sequence ID" value="NC_018515.1"/>
</dbReference>
<dbReference type="Pfam" id="PF00484">
    <property type="entry name" value="Pro_CA"/>
    <property type="match status" value="1"/>
</dbReference>
<dbReference type="InterPro" id="IPR001765">
    <property type="entry name" value="Carbonic_anhydrase"/>
</dbReference>
<dbReference type="PROSITE" id="PS51257">
    <property type="entry name" value="PROKAR_LIPOPROTEIN"/>
    <property type="match status" value="1"/>
</dbReference>
<dbReference type="HOGENOM" id="CLU_053879_4_1_9"/>
<reference evidence="8 9" key="1">
    <citation type="journal article" date="2012" name="J. Bacteriol.">
        <title>Complete genome sequences of Desulfosporosinus orientis DSM765T, Desulfosporosinus youngiae DSM17734T, Desulfosporosinus meridiei DSM13257T, and Desulfosporosinus acidiphilus DSM22704T.</title>
        <authorList>
            <person name="Pester M."/>
            <person name="Brambilla E."/>
            <person name="Alazard D."/>
            <person name="Rattei T."/>
            <person name="Weinmaier T."/>
            <person name="Han J."/>
            <person name="Lucas S."/>
            <person name="Lapidus A."/>
            <person name="Cheng J.F."/>
            <person name="Goodwin L."/>
            <person name="Pitluck S."/>
            <person name="Peters L."/>
            <person name="Ovchinnikova G."/>
            <person name="Teshima H."/>
            <person name="Detter J.C."/>
            <person name="Han C.S."/>
            <person name="Tapia R."/>
            <person name="Land M.L."/>
            <person name="Hauser L."/>
            <person name="Kyrpides N.C."/>
            <person name="Ivanova N.N."/>
            <person name="Pagani I."/>
            <person name="Huntmann M."/>
            <person name="Wei C.L."/>
            <person name="Davenport K.W."/>
            <person name="Daligault H."/>
            <person name="Chain P.S."/>
            <person name="Chen A."/>
            <person name="Mavromatis K."/>
            <person name="Markowitz V."/>
            <person name="Szeto E."/>
            <person name="Mikhailova N."/>
            <person name="Pati A."/>
            <person name="Wagner M."/>
            <person name="Woyke T."/>
            <person name="Ollivier B."/>
            <person name="Klenk H.P."/>
            <person name="Spring S."/>
            <person name="Loy A."/>
        </authorList>
    </citation>
    <scope>NUCLEOTIDE SEQUENCE [LARGE SCALE GENOMIC DNA]</scope>
    <source>
        <strain evidence="9">ATCC BAA-275 / DSM 13257 / NCIMB 13706 / S10</strain>
    </source>
</reference>
<comment type="function">
    <text evidence="7">Reversible hydration of carbon dioxide.</text>
</comment>
<keyword evidence="4 7" id="KW-0456">Lyase</keyword>
<keyword evidence="3 6" id="KW-0862">Zinc</keyword>
<proteinExistence type="inferred from homology"/>
<dbReference type="Gene3D" id="3.40.1050.10">
    <property type="entry name" value="Carbonic anhydrase"/>
    <property type="match status" value="1"/>
</dbReference>
<dbReference type="SUPFAM" id="SSF53056">
    <property type="entry name" value="beta-carbonic anhydrase, cab"/>
    <property type="match status" value="1"/>
</dbReference>
<feature type="binding site" evidence="6">
    <location>
        <position position="105"/>
    </location>
    <ligand>
        <name>Zn(2+)</name>
        <dbReference type="ChEBI" id="CHEBI:29105"/>
    </ligand>
</feature>
<accession>J7IY65</accession>
<evidence type="ECO:0000256" key="5">
    <source>
        <dbReference type="ARBA" id="ARBA00048348"/>
    </source>
</evidence>
<sequence>MSKPSTYLSCAMLSLAILLSGCDRPFPAGEQQTNESDSSSAREVLAAPVYMRSDIIATPEEAQKLLMEGNERFRTGQPLSKDLSLSKRSELMEKGQHPFAVIVSCSDSRVPPELLFDQALGDLFIIRIAGNIITPPELGSVEYAVEHLNTPLVVVLGHENCGAVTAAVQGGEAHGNISSILSKITPALEKAKSEGTSAENLISKTTELNVENAKLDILQSPIIKERLAGDQVSVLGMMYDLDEGKVTIVN</sequence>
<evidence type="ECO:0000256" key="6">
    <source>
        <dbReference type="PIRSR" id="PIRSR601765-1"/>
    </source>
</evidence>
<protein>
    <recommendedName>
        <fullName evidence="2 7">Carbonic anhydrase</fullName>
        <ecNumber evidence="2 7">4.2.1.1</ecNumber>
    </recommendedName>
    <alternativeName>
        <fullName evidence="7">Carbonate dehydratase</fullName>
    </alternativeName>
</protein>
<dbReference type="KEGG" id="dmi:Desmer_2104"/>
<evidence type="ECO:0000313" key="8">
    <source>
        <dbReference type="EMBL" id="AFQ44043.1"/>
    </source>
</evidence>
<dbReference type="EMBL" id="CP003629">
    <property type="protein sequence ID" value="AFQ44043.1"/>
    <property type="molecule type" value="Genomic_DNA"/>
</dbReference>
<dbReference type="GO" id="GO:0015976">
    <property type="term" value="P:carbon utilization"/>
    <property type="evidence" value="ECO:0007669"/>
    <property type="project" value="InterPro"/>
</dbReference>
<keyword evidence="6" id="KW-0479">Metal-binding</keyword>
<evidence type="ECO:0000256" key="3">
    <source>
        <dbReference type="ARBA" id="ARBA00022833"/>
    </source>
</evidence>
<evidence type="ECO:0000256" key="4">
    <source>
        <dbReference type="ARBA" id="ARBA00023239"/>
    </source>
</evidence>
<dbReference type="GO" id="GO:0004089">
    <property type="term" value="F:carbonate dehydratase activity"/>
    <property type="evidence" value="ECO:0007669"/>
    <property type="project" value="UniProtKB-UniRule"/>
</dbReference>
<evidence type="ECO:0000256" key="1">
    <source>
        <dbReference type="ARBA" id="ARBA00006217"/>
    </source>
</evidence>
<gene>
    <name evidence="8" type="ordered locus">Desmer_2104</name>
</gene>
<evidence type="ECO:0000313" key="9">
    <source>
        <dbReference type="Proteomes" id="UP000005262"/>
    </source>
</evidence>
<comment type="cofactor">
    <cofactor evidence="6">
        <name>Zn(2+)</name>
        <dbReference type="ChEBI" id="CHEBI:29105"/>
    </cofactor>
    <text evidence="6">Binds 1 zinc ion per subunit.</text>
</comment>
<evidence type="ECO:0000256" key="2">
    <source>
        <dbReference type="ARBA" id="ARBA00012925"/>
    </source>
</evidence>
<dbReference type="EC" id="4.2.1.1" evidence="2 7"/>
<dbReference type="CDD" id="cd03378">
    <property type="entry name" value="beta_CA_cladeC"/>
    <property type="match status" value="1"/>
</dbReference>
<dbReference type="Proteomes" id="UP000005262">
    <property type="component" value="Chromosome"/>
</dbReference>
<feature type="binding site" evidence="6">
    <location>
        <position position="158"/>
    </location>
    <ligand>
        <name>Zn(2+)</name>
        <dbReference type="ChEBI" id="CHEBI:29105"/>
    </ligand>
</feature>
<dbReference type="GO" id="GO:0008270">
    <property type="term" value="F:zinc ion binding"/>
    <property type="evidence" value="ECO:0007669"/>
    <property type="project" value="UniProtKB-UniRule"/>
</dbReference>
<evidence type="ECO:0000256" key="7">
    <source>
        <dbReference type="RuleBase" id="RU003956"/>
    </source>
</evidence>
<reference evidence="9" key="2">
    <citation type="submission" date="2012-08" db="EMBL/GenBank/DDBJ databases">
        <title>Finished genome of Desulfosporosinus meridiei DSM 13257.</title>
        <authorList>
            <person name="Huntemann M."/>
            <person name="Wei C.-L."/>
            <person name="Han J."/>
            <person name="Detter J.C."/>
            <person name="Han C."/>
            <person name="Davenport K."/>
            <person name="Daligault H."/>
            <person name="Erkkila T."/>
            <person name="Gu W."/>
            <person name="Munk A.C.C."/>
            <person name="Teshima H."/>
            <person name="Xu Y."/>
            <person name="Chain P."/>
            <person name="Tapia R."/>
            <person name="Chen A."/>
            <person name="Krypides N."/>
            <person name="Mavromatis K."/>
            <person name="Markowitz V."/>
            <person name="Szeto E."/>
            <person name="Ivanova N."/>
            <person name="Mikhailova N."/>
            <person name="Ovchinnikova G."/>
            <person name="Pagani I."/>
            <person name="Pati A."/>
            <person name="Goodwin L."/>
            <person name="Peters L."/>
            <person name="Pitluck S."/>
            <person name="Woyke T."/>
            <person name="Pester M."/>
            <person name="Spring S."/>
            <person name="Ollivier B."/>
            <person name="Rattei T."/>
            <person name="Klenk H.-P."/>
            <person name="Wagner M."/>
            <person name="Loy A."/>
        </authorList>
    </citation>
    <scope>NUCLEOTIDE SEQUENCE [LARGE SCALE GENOMIC DNA]</scope>
    <source>
        <strain evidence="9">ATCC BAA-275 / DSM 13257 / NCIMB 13706 / S10</strain>
    </source>
</reference>
<comment type="catalytic activity">
    <reaction evidence="5 7">
        <text>hydrogencarbonate + H(+) = CO2 + H2O</text>
        <dbReference type="Rhea" id="RHEA:10748"/>
        <dbReference type="ChEBI" id="CHEBI:15377"/>
        <dbReference type="ChEBI" id="CHEBI:15378"/>
        <dbReference type="ChEBI" id="CHEBI:16526"/>
        <dbReference type="ChEBI" id="CHEBI:17544"/>
        <dbReference type="EC" id="4.2.1.1"/>
    </reaction>
</comment>
<name>J7IY65_DESMD</name>
<dbReference type="PROSITE" id="PS00704">
    <property type="entry name" value="PROK_CO2_ANHYDRASE_1"/>
    <property type="match status" value="1"/>
</dbReference>
<dbReference type="SMART" id="SM00947">
    <property type="entry name" value="Pro_CA"/>
    <property type="match status" value="1"/>
</dbReference>
<dbReference type="PANTHER" id="PTHR11002">
    <property type="entry name" value="CARBONIC ANHYDRASE"/>
    <property type="match status" value="1"/>
</dbReference>